<sequence length="216" mass="23964">MTNHLLDRTCNLLINRVPQSEKTAGFNTNVRKGIKAVAKTLVEKEQNFINSGSNANFKGGQSRVAIPVTLPPNTIEWYYTFSASRDQALIKKTAEQLQLGKELTKLLVKASGAGWIAGKATNIAVDNLTQPPGSDYCDIVLLDQENRSLFLNKVEYRHYPVGSRSNLKSGVVKLTDFNQGTWYLGIRNPDIWTGINTVVQIVAVVLEEEIVMEQAE</sequence>
<dbReference type="Proteomes" id="UP001241110">
    <property type="component" value="Unassembled WGS sequence"/>
</dbReference>
<evidence type="ECO:0000313" key="1">
    <source>
        <dbReference type="EMBL" id="MDJ1484229.1"/>
    </source>
</evidence>
<gene>
    <name evidence="1" type="ORF">QNI16_27270</name>
</gene>
<comment type="caution">
    <text evidence="1">The sequence shown here is derived from an EMBL/GenBank/DDBJ whole genome shotgun (WGS) entry which is preliminary data.</text>
</comment>
<organism evidence="1 2">
    <name type="scientific">Xanthocytophaga flava</name>
    <dbReference type="NCBI Taxonomy" id="3048013"/>
    <lineage>
        <taxon>Bacteria</taxon>
        <taxon>Pseudomonadati</taxon>
        <taxon>Bacteroidota</taxon>
        <taxon>Cytophagia</taxon>
        <taxon>Cytophagales</taxon>
        <taxon>Rhodocytophagaceae</taxon>
        <taxon>Xanthocytophaga</taxon>
    </lineage>
</organism>
<name>A0AAE3U8P2_9BACT</name>
<protein>
    <submittedName>
        <fullName evidence="1">Uncharacterized protein</fullName>
    </submittedName>
</protein>
<proteinExistence type="predicted"/>
<accession>A0AAE3U8P2</accession>
<reference evidence="1" key="1">
    <citation type="submission" date="2023-05" db="EMBL/GenBank/DDBJ databases">
        <authorList>
            <person name="Zhang X."/>
        </authorList>
    </citation>
    <scope>NUCLEOTIDE SEQUENCE</scope>
    <source>
        <strain evidence="1">YF14B1</strain>
    </source>
</reference>
<dbReference type="EMBL" id="JASJOS010000014">
    <property type="protein sequence ID" value="MDJ1484229.1"/>
    <property type="molecule type" value="Genomic_DNA"/>
</dbReference>
<evidence type="ECO:0000313" key="2">
    <source>
        <dbReference type="Proteomes" id="UP001241110"/>
    </source>
</evidence>
<dbReference type="RefSeq" id="WP_313985263.1">
    <property type="nucleotide sequence ID" value="NZ_JASJOS010000014.1"/>
</dbReference>
<dbReference type="AlphaFoldDB" id="A0AAE3U8P2"/>